<keyword evidence="3" id="KW-0272">Extracellular matrix</keyword>
<sequence length="198" mass="21640">MDECAEPSRCPGQMCVNSAGSYRCVSCRSGYKLTNRQCTDVDECESAAACESDRRCVNTAGSFRCECLPGYRASSLGRQCRGETGGPEGRGPEGREQRSEIVSCLLSDINECLEGDFCFSGGECLNTPGSYMCVCSQGFTLSSNGTACMGESMKTSVEEISVRRFHVRTFRLIFPSGLSVRFLCWTCLSDNSDWKSDK</sequence>
<dbReference type="InterPro" id="IPR049883">
    <property type="entry name" value="NOTCH1_EGF-like"/>
</dbReference>
<keyword evidence="8" id="KW-0325">Glycoprotein</keyword>
<protein>
    <recommendedName>
        <fullName evidence="10">EGF-like domain-containing protein</fullName>
    </recommendedName>
</protein>
<keyword evidence="6" id="KW-0677">Repeat</keyword>
<evidence type="ECO:0000256" key="6">
    <source>
        <dbReference type="ARBA" id="ARBA00022737"/>
    </source>
</evidence>
<dbReference type="InterPro" id="IPR001881">
    <property type="entry name" value="EGF-like_Ca-bd_dom"/>
</dbReference>
<evidence type="ECO:0000256" key="1">
    <source>
        <dbReference type="ARBA" id="ARBA00004498"/>
    </source>
</evidence>
<feature type="domain" description="EGF-like" evidence="10">
    <location>
        <begin position="40"/>
        <end position="81"/>
    </location>
</feature>
<dbReference type="AlphaFoldDB" id="A0A8C8DM56"/>
<dbReference type="FunFam" id="2.10.25.10:FF:000024">
    <property type="entry name" value="Putative latent-transforming growth factor beta-binding protein 2"/>
    <property type="match status" value="1"/>
</dbReference>
<evidence type="ECO:0000256" key="5">
    <source>
        <dbReference type="ARBA" id="ARBA00022729"/>
    </source>
</evidence>
<comment type="subcellular location">
    <subcellularLocation>
        <location evidence="1">Secreted</location>
        <location evidence="1">Extracellular space</location>
        <location evidence="1">Extracellular matrix</location>
    </subcellularLocation>
</comment>
<dbReference type="CDD" id="cd00054">
    <property type="entry name" value="EGF_CA"/>
    <property type="match status" value="3"/>
</dbReference>
<dbReference type="Ensembl" id="ENSOSIT00000016690.1">
    <property type="protein sequence ID" value="ENSOSIP00000015787.1"/>
    <property type="gene ID" value="ENSOSIG00000008775.1"/>
</dbReference>
<dbReference type="PROSITE" id="PS01187">
    <property type="entry name" value="EGF_CA"/>
    <property type="match status" value="2"/>
</dbReference>
<organism evidence="11 12">
    <name type="scientific">Oryzias sinensis</name>
    <name type="common">Chinese medaka</name>
    <dbReference type="NCBI Taxonomy" id="183150"/>
    <lineage>
        <taxon>Eukaryota</taxon>
        <taxon>Metazoa</taxon>
        <taxon>Chordata</taxon>
        <taxon>Craniata</taxon>
        <taxon>Vertebrata</taxon>
        <taxon>Euteleostomi</taxon>
        <taxon>Actinopterygii</taxon>
        <taxon>Neopterygii</taxon>
        <taxon>Teleostei</taxon>
        <taxon>Neoteleostei</taxon>
        <taxon>Acanthomorphata</taxon>
        <taxon>Ovalentaria</taxon>
        <taxon>Atherinomorphae</taxon>
        <taxon>Beloniformes</taxon>
        <taxon>Adrianichthyidae</taxon>
        <taxon>Oryziinae</taxon>
        <taxon>Oryzias</taxon>
    </lineage>
</organism>
<keyword evidence="2" id="KW-0964">Secreted</keyword>
<dbReference type="InterPro" id="IPR009030">
    <property type="entry name" value="Growth_fac_rcpt_cys_sf"/>
</dbReference>
<accession>A0A8C8DM56</accession>
<name>A0A8C8DM56_9TELE</name>
<evidence type="ECO:0000256" key="3">
    <source>
        <dbReference type="ARBA" id="ARBA00022530"/>
    </source>
</evidence>
<evidence type="ECO:0000256" key="2">
    <source>
        <dbReference type="ARBA" id="ARBA00022525"/>
    </source>
</evidence>
<dbReference type="PROSITE" id="PS00010">
    <property type="entry name" value="ASX_HYDROXYL"/>
    <property type="match status" value="2"/>
</dbReference>
<dbReference type="Pfam" id="PF07645">
    <property type="entry name" value="EGF_CA"/>
    <property type="match status" value="3"/>
</dbReference>
<evidence type="ECO:0000256" key="7">
    <source>
        <dbReference type="ARBA" id="ARBA00023157"/>
    </source>
</evidence>
<evidence type="ECO:0000313" key="12">
    <source>
        <dbReference type="Proteomes" id="UP000694383"/>
    </source>
</evidence>
<reference evidence="11" key="1">
    <citation type="submission" date="2025-08" db="UniProtKB">
        <authorList>
            <consortium name="Ensembl"/>
        </authorList>
    </citation>
    <scope>IDENTIFICATION</scope>
</reference>
<dbReference type="SUPFAM" id="SSF57196">
    <property type="entry name" value="EGF/Laminin"/>
    <property type="match status" value="1"/>
</dbReference>
<dbReference type="FunFam" id="2.10.25.10:FF:000019">
    <property type="entry name" value="latent-transforming growth factor beta-binding protein 1 isoform X2"/>
    <property type="match status" value="1"/>
</dbReference>
<dbReference type="FunFam" id="2.10.25.10:FF:000475">
    <property type="entry name" value="latent-transforming growth factor beta-binding protein 1 isoform X3"/>
    <property type="match status" value="1"/>
</dbReference>
<keyword evidence="5" id="KW-0732">Signal</keyword>
<keyword evidence="4 9" id="KW-0245">EGF-like domain</keyword>
<evidence type="ECO:0000256" key="9">
    <source>
        <dbReference type="PROSITE-ProRule" id="PRU00076"/>
    </source>
</evidence>
<keyword evidence="12" id="KW-1185">Reference proteome</keyword>
<dbReference type="SMART" id="SM00179">
    <property type="entry name" value="EGF_CA"/>
    <property type="match status" value="3"/>
</dbReference>
<feature type="domain" description="EGF-like" evidence="10">
    <location>
        <begin position="108"/>
        <end position="145"/>
    </location>
</feature>
<reference evidence="11" key="2">
    <citation type="submission" date="2025-09" db="UniProtKB">
        <authorList>
            <consortium name="Ensembl"/>
        </authorList>
    </citation>
    <scope>IDENTIFICATION</scope>
</reference>
<keyword evidence="7" id="KW-1015">Disulfide bond</keyword>
<evidence type="ECO:0000256" key="8">
    <source>
        <dbReference type="ARBA" id="ARBA00023180"/>
    </source>
</evidence>
<dbReference type="Proteomes" id="UP000694383">
    <property type="component" value="Unplaced"/>
</dbReference>
<dbReference type="GeneTree" id="ENSGT00940000158234"/>
<evidence type="ECO:0000313" key="11">
    <source>
        <dbReference type="Ensembl" id="ENSOSIP00000015787.1"/>
    </source>
</evidence>
<dbReference type="SMART" id="SM00181">
    <property type="entry name" value="EGF"/>
    <property type="match status" value="3"/>
</dbReference>
<dbReference type="Gene3D" id="2.10.25.10">
    <property type="entry name" value="Laminin"/>
    <property type="match status" value="3"/>
</dbReference>
<dbReference type="PROSITE" id="PS50026">
    <property type="entry name" value="EGF_3"/>
    <property type="match status" value="2"/>
</dbReference>
<dbReference type="PANTHER" id="PTHR47333">
    <property type="entry name" value="VON WILLEBRAND FACTOR C AND EGF DOMAIN-CONTAINING PROTEIN"/>
    <property type="match status" value="1"/>
</dbReference>
<proteinExistence type="predicted"/>
<comment type="caution">
    <text evidence="9">Lacks conserved residue(s) required for the propagation of feature annotation.</text>
</comment>
<dbReference type="SUPFAM" id="SSF57184">
    <property type="entry name" value="Growth factor receptor domain"/>
    <property type="match status" value="1"/>
</dbReference>
<evidence type="ECO:0000256" key="4">
    <source>
        <dbReference type="ARBA" id="ARBA00022536"/>
    </source>
</evidence>
<dbReference type="PANTHER" id="PTHR47333:SF4">
    <property type="entry name" value="EGF-LIKE DOMAIN-CONTAINING PROTEIN"/>
    <property type="match status" value="1"/>
</dbReference>
<dbReference type="InterPro" id="IPR052080">
    <property type="entry name" value="vWF_C/EGF_Fibrillin"/>
</dbReference>
<dbReference type="PROSITE" id="PS01186">
    <property type="entry name" value="EGF_2"/>
    <property type="match status" value="1"/>
</dbReference>
<dbReference type="GO" id="GO:0005509">
    <property type="term" value="F:calcium ion binding"/>
    <property type="evidence" value="ECO:0007669"/>
    <property type="project" value="InterPro"/>
</dbReference>
<dbReference type="InterPro" id="IPR000152">
    <property type="entry name" value="EGF-type_Asp/Asn_hydroxyl_site"/>
</dbReference>
<dbReference type="InterPro" id="IPR018097">
    <property type="entry name" value="EGF_Ca-bd_CS"/>
</dbReference>
<evidence type="ECO:0000259" key="10">
    <source>
        <dbReference type="PROSITE" id="PS50026"/>
    </source>
</evidence>
<dbReference type="InterPro" id="IPR000742">
    <property type="entry name" value="EGF"/>
</dbReference>